<protein>
    <submittedName>
        <fullName evidence="3">Uncharacterized protein</fullName>
    </submittedName>
</protein>
<feature type="compositionally biased region" description="Basic and acidic residues" evidence="1">
    <location>
        <begin position="314"/>
        <end position="327"/>
    </location>
</feature>
<evidence type="ECO:0000313" key="2">
    <source>
        <dbReference type="Proteomes" id="UP000046395"/>
    </source>
</evidence>
<feature type="region of interest" description="Disordered" evidence="1">
    <location>
        <begin position="385"/>
        <end position="414"/>
    </location>
</feature>
<name>A0A5S6QXJ7_TRIMR</name>
<feature type="compositionally biased region" description="Polar residues" evidence="1">
    <location>
        <begin position="1"/>
        <end position="13"/>
    </location>
</feature>
<feature type="region of interest" description="Disordered" evidence="1">
    <location>
        <begin position="434"/>
        <end position="472"/>
    </location>
</feature>
<feature type="region of interest" description="Disordered" evidence="1">
    <location>
        <begin position="1"/>
        <end position="98"/>
    </location>
</feature>
<feature type="compositionally biased region" description="Basic residues" evidence="1">
    <location>
        <begin position="49"/>
        <end position="60"/>
    </location>
</feature>
<feature type="region of interest" description="Disordered" evidence="1">
    <location>
        <begin position="314"/>
        <end position="360"/>
    </location>
</feature>
<evidence type="ECO:0000313" key="3">
    <source>
        <dbReference type="WBParaSite" id="TMUE_3000011990.1"/>
    </source>
</evidence>
<dbReference type="AlphaFoldDB" id="A0A5S6QXJ7"/>
<evidence type="ECO:0000256" key="1">
    <source>
        <dbReference type="SAM" id="MobiDB-lite"/>
    </source>
</evidence>
<dbReference type="WBParaSite" id="TMUE_3000011990.1">
    <property type="protein sequence ID" value="TMUE_3000011990.1"/>
    <property type="gene ID" value="WBGene00289175"/>
</dbReference>
<keyword evidence="2" id="KW-1185">Reference proteome</keyword>
<sequence>MGNRHATTATSVTEVADGRKSNDRSTVVVVPADADDRAIPAVGNDSEKKVKKKKKKKKGTILRQRSLAPSEKNQKRKKRFQSKSSSPMPRKDLSSATSRQVSLHPYYANGLSQQHLFYPHPMTTCYYPPGAMWQQVPSPWLPKGYGLPLEQRSFFPSVHARMPAPPRSHSVEALCDQPTLRRHTSSVDFPQAKTSTALRGRIGESPSEPGGRLFKFNTSLRPHLVDALPKSQNRPPSAASGRSIYVEELDVEALDCPIADSEHKAKAQPTLANGLKSGKQAEERTVVVTTDAQTIMERNARLLAEAEKMERASDLSKQSLLEEEKCSEAPVSETLVRQQSLSDAGSYPLGPGMDGSYDKQMNSHVQFPVKQLYFGSSEDRAEWSSAVSVGNDRRSVEQADMDKSAADSQTPTADMHSEIDFSWIADLESRLDRSSDQISRAREPSMDGSSISFSTVGQRNRTPTSSSGVWCRDDSALPAAQSGLAKVVSANSGRAGQQKQNGYASSLYNDCAYTNNGPPRRFAMWKRAPEVHVPVYIPEPDYD</sequence>
<dbReference type="Proteomes" id="UP000046395">
    <property type="component" value="Unassembled WGS sequence"/>
</dbReference>
<feature type="compositionally biased region" description="Polar residues" evidence="1">
    <location>
        <begin position="447"/>
        <end position="468"/>
    </location>
</feature>
<organism evidence="2 3">
    <name type="scientific">Trichuris muris</name>
    <name type="common">Mouse whipworm</name>
    <dbReference type="NCBI Taxonomy" id="70415"/>
    <lineage>
        <taxon>Eukaryota</taxon>
        <taxon>Metazoa</taxon>
        <taxon>Ecdysozoa</taxon>
        <taxon>Nematoda</taxon>
        <taxon>Enoplea</taxon>
        <taxon>Dorylaimia</taxon>
        <taxon>Trichinellida</taxon>
        <taxon>Trichuridae</taxon>
        <taxon>Trichuris</taxon>
    </lineage>
</organism>
<reference evidence="3" key="1">
    <citation type="submission" date="2019-12" db="UniProtKB">
        <authorList>
            <consortium name="WormBaseParasite"/>
        </authorList>
    </citation>
    <scope>IDENTIFICATION</scope>
</reference>
<feature type="compositionally biased region" description="Basic and acidic residues" evidence="1">
    <location>
        <begin position="391"/>
        <end position="405"/>
    </location>
</feature>
<accession>A0A5S6QXJ7</accession>
<proteinExistence type="predicted"/>
<feature type="compositionally biased region" description="Basic and acidic residues" evidence="1">
    <location>
        <begin position="434"/>
        <end position="445"/>
    </location>
</feature>